<feature type="region of interest" description="Disordered" evidence="1">
    <location>
        <begin position="252"/>
        <end position="280"/>
    </location>
</feature>
<sequence length="689" mass="75479">MTSADVHQPEECESGSKAEILAVASYVRQQCQEQTEKPTESLAVPSLCLSLSTVKQLMETVKQAATGYSNSTGSTGSTSTMLKSLLSDTKKIASIVQRMVKLHPVLQLIEGPTILQDLTKAMGKLYSTLHVLQSVVHVAQTAVTCRNWKQMQAKLEFLVEKATYDKAQLLHTCTGSTTTTPCSPVLQTCLQETTTSTGSNGKPSKDLLKVLQRHKRKLCQKAMDETKEESKRERAKALVEYLDKLLDKLANADNDNNDRKQTRVSEAAGELPSFGSPGKVSLLEDELGPSAHPTNYKSMLLLFSNSKNEGNANANDNDLRVSVSTMGFSDGDDDGNDAILGQENPYPEEEEVTDDYEVPIQDNLGQDSTGITRTRKPSAQQSLDEMFNSALNRQTTTDTQMTEVVDNRALIQQTRPKLRPLDRSTMTQLKTRTACTMDDDSVDTLHRKQAWKTAAKAKQQLHEDASLMDDSSSGGVLGSKMDEGDAHPSNDKSNDKSSTRRKHTRGLSPFRTKAKPQPADTSYPMVDHADTDTGKINLQKSKPKNPVKKLFKMLKGGNVHSKEQEKGDTLRVSVNQQKDQNRALKMSTSGKVPLTNASVNTAMTASMNTALSLADHHRDERYSQMTSQCASNNSTLPSGSGHSITIAGTRVEPTRNRNTNKKCMDAPPPLVPMTGDGNTVFLEGKNRAE</sequence>
<dbReference type="EMBL" id="CAICTM010000094">
    <property type="protein sequence ID" value="CAB9500920.1"/>
    <property type="molecule type" value="Genomic_DNA"/>
</dbReference>
<evidence type="ECO:0000256" key="1">
    <source>
        <dbReference type="SAM" id="MobiDB-lite"/>
    </source>
</evidence>
<dbReference type="AlphaFoldDB" id="A0A9N8H6B5"/>
<reference evidence="2" key="1">
    <citation type="submission" date="2020-06" db="EMBL/GenBank/DDBJ databases">
        <authorList>
            <consortium name="Plant Systems Biology data submission"/>
        </authorList>
    </citation>
    <scope>NUCLEOTIDE SEQUENCE</scope>
    <source>
        <strain evidence="2">D6</strain>
    </source>
</reference>
<organism evidence="2 3">
    <name type="scientific">Seminavis robusta</name>
    <dbReference type="NCBI Taxonomy" id="568900"/>
    <lineage>
        <taxon>Eukaryota</taxon>
        <taxon>Sar</taxon>
        <taxon>Stramenopiles</taxon>
        <taxon>Ochrophyta</taxon>
        <taxon>Bacillariophyta</taxon>
        <taxon>Bacillariophyceae</taxon>
        <taxon>Bacillariophycidae</taxon>
        <taxon>Naviculales</taxon>
        <taxon>Naviculaceae</taxon>
        <taxon>Seminavis</taxon>
    </lineage>
</organism>
<feature type="compositionally biased region" description="Basic and acidic residues" evidence="1">
    <location>
        <begin position="480"/>
        <end position="498"/>
    </location>
</feature>
<gene>
    <name evidence="2" type="ORF">SEMRO_95_G049290.1</name>
</gene>
<protein>
    <submittedName>
        <fullName evidence="2">Uncharacterized protein</fullName>
    </submittedName>
</protein>
<name>A0A9N8H6B5_9STRA</name>
<proteinExistence type="predicted"/>
<evidence type="ECO:0000313" key="2">
    <source>
        <dbReference type="EMBL" id="CAB9500920.1"/>
    </source>
</evidence>
<feature type="region of interest" description="Disordered" evidence="1">
    <location>
        <begin position="654"/>
        <end position="689"/>
    </location>
</feature>
<dbReference type="Proteomes" id="UP001153069">
    <property type="component" value="Unassembled WGS sequence"/>
</dbReference>
<keyword evidence="3" id="KW-1185">Reference proteome</keyword>
<accession>A0A9N8H6B5</accession>
<feature type="region of interest" description="Disordered" evidence="1">
    <location>
        <begin position="462"/>
        <end position="526"/>
    </location>
</feature>
<evidence type="ECO:0000313" key="3">
    <source>
        <dbReference type="Proteomes" id="UP001153069"/>
    </source>
</evidence>
<comment type="caution">
    <text evidence="2">The sequence shown here is derived from an EMBL/GenBank/DDBJ whole genome shotgun (WGS) entry which is preliminary data.</text>
</comment>